<feature type="region of interest" description="Disordered" evidence="2">
    <location>
        <begin position="421"/>
        <end position="440"/>
    </location>
</feature>
<sequence length="797" mass="91195">MNLSTLFFDRLSRTDSNLAINGKKSIEANFFFHDLIKVFEDENTSSNDIPNIPLNDSNEIYSPNEKVISLSNEEFKLISNLIESIINEKNNIEVEANIYKIEDTEISKEHFIVNQENLVSLISSIFNEKEIKPAEDIENKLANNNPIILSFKSDLNKISISINPIQISTETKLKETEELLIASKILTDNPYLNEKIESNIQNEENKNVSEKAEIKNSSEKILENSQKENNIVVEQSNSYQVSQNVLNFDANKNLEIQNEKYFKVEVVKISSLLSNAEKNTLNNNVIEQTNKKPQQENFSSNKIITEKPQEFSEITNNNLIKNVSNDYKNETNLNFITFNDLIGDLTEEEKSVFKNLQQTNELKSITFKKVNSNLAVDKLLVENPKGDYNIELSNTDINESNTTTSKDEIISQIKNSNENVDKKLESNKSPNIISKSDTKSSIDESNEIAIDQQAKIKIEKNDNSTEPNVKANQIEDNDKKENEVIEDKSKAKNLDVEKIFTKVSNVINVKNVKSVVNENNISNTNEVAENVHSQLNEKQLEKGKEVLNDNLDKKINLKNGPETDETLSQKTTNNKIVNENIKSETDKQIQTSQNEQEKISKLNPEEKANLSNEKNGNENKNHFQSNNEQSKNELNQLYTSNNLEYEKVKQNIETKPFYESTKNLRQEEIIPEFTKFIQQGEKQTISFQLTPENLGKVNLTIDLVDNFITTKIEVENEQVKQFIQSNIEQLKANLQSNGIQLNNINISLADYSQKQNQKVYNEKRKNSSRIEKEEPVKETASPILKKNLGYNTLEFLA</sequence>
<keyword evidence="4" id="KW-0969">Cilium</keyword>
<feature type="coiled-coil region" evidence="1">
    <location>
        <begin position="193"/>
        <end position="220"/>
    </location>
</feature>
<proteinExistence type="predicted"/>
<gene>
    <name evidence="4" type="ORF">P0M35_03790</name>
</gene>
<keyword evidence="4" id="KW-0966">Cell projection</keyword>
<dbReference type="InterPro" id="IPR038610">
    <property type="entry name" value="FliK-like_C_sf"/>
</dbReference>
<dbReference type="InterPro" id="IPR021136">
    <property type="entry name" value="Flagellar_hook_control-like_C"/>
</dbReference>
<evidence type="ECO:0000313" key="4">
    <source>
        <dbReference type="EMBL" id="MDF1611259.1"/>
    </source>
</evidence>
<dbReference type="AlphaFoldDB" id="A0AAE3NZB9"/>
<feature type="compositionally biased region" description="Polar residues" evidence="2">
    <location>
        <begin position="566"/>
        <end position="577"/>
    </location>
</feature>
<feature type="region of interest" description="Disordered" evidence="2">
    <location>
        <begin position="551"/>
        <end position="629"/>
    </location>
</feature>
<accession>A0AAE3NZB9</accession>
<keyword evidence="5" id="KW-1185">Reference proteome</keyword>
<evidence type="ECO:0000259" key="3">
    <source>
        <dbReference type="Pfam" id="PF02120"/>
    </source>
</evidence>
<dbReference type="Gene3D" id="3.30.750.140">
    <property type="match status" value="1"/>
</dbReference>
<reference evidence="4" key="1">
    <citation type="submission" date="2023-03" db="EMBL/GenBank/DDBJ databases">
        <title>Stygiobacter electus gen. nov., sp. nov., facultatively anaerobic thermotolerant bacterium of the class Ignavibacteria from a well of Yessentuki mineral water deposit.</title>
        <authorList>
            <person name="Podosokorskaya O.A."/>
            <person name="Elcheninov A.G."/>
            <person name="Petrova N.F."/>
            <person name="Zavarzina D.G."/>
            <person name="Kublanov I.V."/>
            <person name="Merkel A.Y."/>
        </authorList>
    </citation>
    <scope>NUCLEOTIDE SEQUENCE</scope>
    <source>
        <strain evidence="4">09-Me</strain>
    </source>
</reference>
<dbReference type="Pfam" id="PF02120">
    <property type="entry name" value="Flg_hook"/>
    <property type="match status" value="1"/>
</dbReference>
<dbReference type="Proteomes" id="UP001221302">
    <property type="component" value="Unassembled WGS sequence"/>
</dbReference>
<protein>
    <submittedName>
        <fullName evidence="4">Flagellar hook-length control protein FliK</fullName>
    </submittedName>
</protein>
<organism evidence="4 5">
    <name type="scientific">Stygiobacter electus</name>
    <dbReference type="NCBI Taxonomy" id="3032292"/>
    <lineage>
        <taxon>Bacteria</taxon>
        <taxon>Pseudomonadati</taxon>
        <taxon>Ignavibacteriota</taxon>
        <taxon>Ignavibacteria</taxon>
        <taxon>Ignavibacteriales</taxon>
        <taxon>Melioribacteraceae</taxon>
        <taxon>Stygiobacter</taxon>
    </lineage>
</organism>
<name>A0AAE3NZB9_9BACT</name>
<evidence type="ECO:0000256" key="2">
    <source>
        <dbReference type="SAM" id="MobiDB-lite"/>
    </source>
</evidence>
<dbReference type="EMBL" id="JARGDL010000003">
    <property type="protein sequence ID" value="MDF1611259.1"/>
    <property type="molecule type" value="Genomic_DNA"/>
</dbReference>
<evidence type="ECO:0000313" key="5">
    <source>
        <dbReference type="Proteomes" id="UP001221302"/>
    </source>
</evidence>
<feature type="domain" description="Flagellar hook-length control protein-like C-terminal" evidence="3">
    <location>
        <begin position="679"/>
        <end position="753"/>
    </location>
</feature>
<comment type="caution">
    <text evidence="4">The sequence shown here is derived from an EMBL/GenBank/DDBJ whole genome shotgun (WGS) entry which is preliminary data.</text>
</comment>
<dbReference type="CDD" id="cd17470">
    <property type="entry name" value="T3SS_Flik_C"/>
    <property type="match status" value="1"/>
</dbReference>
<feature type="compositionally biased region" description="Basic and acidic residues" evidence="2">
    <location>
        <begin position="595"/>
        <end position="608"/>
    </location>
</feature>
<keyword evidence="4" id="KW-0282">Flagellum</keyword>
<keyword evidence="1" id="KW-0175">Coiled coil</keyword>
<dbReference type="RefSeq" id="WP_321535025.1">
    <property type="nucleotide sequence ID" value="NZ_JARGDL010000003.1"/>
</dbReference>
<evidence type="ECO:0000256" key="1">
    <source>
        <dbReference type="SAM" id="Coils"/>
    </source>
</evidence>